<dbReference type="EMBL" id="JANPWB010000001">
    <property type="protein sequence ID" value="KAJ1218776.1"/>
    <property type="molecule type" value="Genomic_DNA"/>
</dbReference>
<gene>
    <name evidence="2" type="ORF">NDU88_006351</name>
</gene>
<comment type="caution">
    <text evidence="2">The sequence shown here is derived from an EMBL/GenBank/DDBJ whole genome shotgun (WGS) entry which is preliminary data.</text>
</comment>
<feature type="compositionally biased region" description="Polar residues" evidence="1">
    <location>
        <begin position="49"/>
        <end position="59"/>
    </location>
</feature>
<name>A0AAV7X1A1_PLEWA</name>
<sequence>MQGPLYSSPTRSSSATSVCPSVQINEEAHQAGRSGAPCLSSEADPKPSDQPSSRKTSATRLGESGFPPSLSPLSMPRAPLGRGPQALSAETAPKEKITSQQPQ</sequence>
<reference evidence="2" key="1">
    <citation type="journal article" date="2022" name="bioRxiv">
        <title>Sequencing and chromosome-scale assembly of the giantPleurodeles waltlgenome.</title>
        <authorList>
            <person name="Brown T."/>
            <person name="Elewa A."/>
            <person name="Iarovenko S."/>
            <person name="Subramanian E."/>
            <person name="Araus A.J."/>
            <person name="Petzold A."/>
            <person name="Susuki M."/>
            <person name="Suzuki K.-i.T."/>
            <person name="Hayashi T."/>
            <person name="Toyoda A."/>
            <person name="Oliveira C."/>
            <person name="Osipova E."/>
            <person name="Leigh N.D."/>
            <person name="Simon A."/>
            <person name="Yun M.H."/>
        </authorList>
    </citation>
    <scope>NUCLEOTIDE SEQUENCE</scope>
    <source>
        <strain evidence="2">20211129_DDA</strain>
        <tissue evidence="2">Liver</tissue>
    </source>
</reference>
<evidence type="ECO:0000313" key="2">
    <source>
        <dbReference type="EMBL" id="KAJ1218776.1"/>
    </source>
</evidence>
<proteinExistence type="predicted"/>
<feature type="compositionally biased region" description="Low complexity" evidence="1">
    <location>
        <begin position="7"/>
        <end position="17"/>
    </location>
</feature>
<feature type="region of interest" description="Disordered" evidence="1">
    <location>
        <begin position="1"/>
        <end position="103"/>
    </location>
</feature>
<evidence type="ECO:0000256" key="1">
    <source>
        <dbReference type="SAM" id="MobiDB-lite"/>
    </source>
</evidence>
<accession>A0AAV7X1A1</accession>
<dbReference type="Proteomes" id="UP001066276">
    <property type="component" value="Chromosome 1_1"/>
</dbReference>
<dbReference type="AlphaFoldDB" id="A0AAV7X1A1"/>
<protein>
    <submittedName>
        <fullName evidence="2">Uncharacterized protein</fullName>
    </submittedName>
</protein>
<organism evidence="2 3">
    <name type="scientific">Pleurodeles waltl</name>
    <name type="common">Iberian ribbed newt</name>
    <dbReference type="NCBI Taxonomy" id="8319"/>
    <lineage>
        <taxon>Eukaryota</taxon>
        <taxon>Metazoa</taxon>
        <taxon>Chordata</taxon>
        <taxon>Craniata</taxon>
        <taxon>Vertebrata</taxon>
        <taxon>Euteleostomi</taxon>
        <taxon>Amphibia</taxon>
        <taxon>Batrachia</taxon>
        <taxon>Caudata</taxon>
        <taxon>Salamandroidea</taxon>
        <taxon>Salamandridae</taxon>
        <taxon>Pleurodelinae</taxon>
        <taxon>Pleurodeles</taxon>
    </lineage>
</organism>
<keyword evidence="3" id="KW-1185">Reference proteome</keyword>
<evidence type="ECO:0000313" key="3">
    <source>
        <dbReference type="Proteomes" id="UP001066276"/>
    </source>
</evidence>